<dbReference type="RefSeq" id="WP_344332908.1">
    <property type="nucleotide sequence ID" value="NZ_BAAAKJ010000122.1"/>
</dbReference>
<dbReference type="EMBL" id="BAAAKJ010000122">
    <property type="protein sequence ID" value="GAA1392379.1"/>
    <property type="molecule type" value="Genomic_DNA"/>
</dbReference>
<gene>
    <name evidence="1" type="ORF">GCM10009639_23900</name>
</gene>
<dbReference type="Proteomes" id="UP001499863">
    <property type="component" value="Unassembled WGS sequence"/>
</dbReference>
<accession>A0ABN1XZQ4</accession>
<evidence type="ECO:0000313" key="1">
    <source>
        <dbReference type="EMBL" id="GAA1392379.1"/>
    </source>
</evidence>
<organism evidence="1 2">
    <name type="scientific">Kitasatospora putterlickiae</name>
    <dbReference type="NCBI Taxonomy" id="221725"/>
    <lineage>
        <taxon>Bacteria</taxon>
        <taxon>Bacillati</taxon>
        <taxon>Actinomycetota</taxon>
        <taxon>Actinomycetes</taxon>
        <taxon>Kitasatosporales</taxon>
        <taxon>Streptomycetaceae</taxon>
        <taxon>Kitasatospora</taxon>
    </lineage>
</organism>
<name>A0ABN1XZQ4_9ACTN</name>
<keyword evidence="2" id="KW-1185">Reference proteome</keyword>
<proteinExistence type="predicted"/>
<sequence length="134" mass="14656">MTSDEGSAVMKAVAIFDWHDGPREGFARMETREGLWWYFRTLATRFDPDDVDQCLYAFSEVAADDALVLERGFGAGEGRPVIWPGDPGEVPATTAEVVERVAAAVPPPSLIGRVVGSTGRCELWRIYTSFGFPG</sequence>
<protein>
    <submittedName>
        <fullName evidence="1">Uncharacterized protein</fullName>
    </submittedName>
</protein>
<comment type="caution">
    <text evidence="1">The sequence shown here is derived from an EMBL/GenBank/DDBJ whole genome shotgun (WGS) entry which is preliminary data.</text>
</comment>
<evidence type="ECO:0000313" key="2">
    <source>
        <dbReference type="Proteomes" id="UP001499863"/>
    </source>
</evidence>
<reference evidence="1 2" key="1">
    <citation type="journal article" date="2019" name="Int. J. Syst. Evol. Microbiol.">
        <title>The Global Catalogue of Microorganisms (GCM) 10K type strain sequencing project: providing services to taxonomists for standard genome sequencing and annotation.</title>
        <authorList>
            <consortium name="The Broad Institute Genomics Platform"/>
            <consortium name="The Broad Institute Genome Sequencing Center for Infectious Disease"/>
            <person name="Wu L."/>
            <person name="Ma J."/>
        </authorList>
    </citation>
    <scope>NUCLEOTIDE SEQUENCE [LARGE SCALE GENOMIC DNA]</scope>
    <source>
        <strain evidence="1 2">JCM 12393</strain>
    </source>
</reference>